<evidence type="ECO:0000313" key="4">
    <source>
        <dbReference type="EMBL" id="AYN41292.1"/>
    </source>
</evidence>
<protein>
    <submittedName>
        <fullName evidence="4">Tyrosinase</fullName>
    </submittedName>
</protein>
<dbReference type="Gene3D" id="3.30.1880.10">
    <property type="entry name" value="protein ne1242 domain like"/>
    <property type="match status" value="1"/>
</dbReference>
<dbReference type="GO" id="GO:0005507">
    <property type="term" value="F:copper ion binding"/>
    <property type="evidence" value="ECO:0007669"/>
    <property type="project" value="InterPro"/>
</dbReference>
<gene>
    <name evidence="4" type="ORF">D9753_23125</name>
</gene>
<dbReference type="GO" id="GO:0042438">
    <property type="term" value="P:melanin biosynthetic process"/>
    <property type="evidence" value="ECO:0007669"/>
    <property type="project" value="InterPro"/>
</dbReference>
<dbReference type="InterPro" id="IPR010928">
    <property type="entry name" value="MelC1"/>
</dbReference>
<proteinExistence type="predicted"/>
<evidence type="ECO:0000256" key="2">
    <source>
        <dbReference type="ARBA" id="ARBA00023008"/>
    </source>
</evidence>
<dbReference type="EMBL" id="CP033073">
    <property type="protein sequence ID" value="AYN41292.1"/>
    <property type="molecule type" value="Genomic_DNA"/>
</dbReference>
<keyword evidence="5" id="KW-1185">Reference proteome</keyword>
<accession>A0A3G2JLU9</accession>
<name>A0A3G2JLU9_9ACTN</name>
<keyword evidence="2" id="KW-0186">Copper</keyword>
<reference evidence="4 5" key="1">
    <citation type="submission" date="2018-10" db="EMBL/GenBank/DDBJ databases">
        <title>The genome of Streptomyces dangxiongensis Z022.</title>
        <authorList>
            <person name="Zhang B."/>
        </authorList>
    </citation>
    <scope>NUCLEOTIDE SEQUENCE [LARGE SCALE GENOMIC DNA]</scope>
    <source>
        <strain evidence="4 5">Z022</strain>
    </source>
</reference>
<dbReference type="RefSeq" id="WP_121788733.1">
    <property type="nucleotide sequence ID" value="NZ_CP033073.1"/>
</dbReference>
<dbReference type="Proteomes" id="UP000268329">
    <property type="component" value="Chromosome"/>
</dbReference>
<evidence type="ECO:0000256" key="3">
    <source>
        <dbReference type="SAM" id="MobiDB-lite"/>
    </source>
</evidence>
<evidence type="ECO:0000256" key="1">
    <source>
        <dbReference type="ARBA" id="ARBA00022729"/>
    </source>
</evidence>
<dbReference type="InterPro" id="IPR023199">
    <property type="entry name" value="GriE/MELC1_sf"/>
</dbReference>
<sequence length="164" mass="16796">MVVGVGGVAVGAGRRAGAGAGRPSRREVARGLLASAATLALAPVVAASRPTAPAGGTASGSFDETYRGRRIQGVLMPAAGPRAAGGHWRITIDSRPLHLMRRADGTWLSMVDHYTSYRTPLEATRAAVDGLGPGRRLRDLAPGPVGDSGPGDHTYMGGRHGVRA</sequence>
<evidence type="ECO:0000313" key="5">
    <source>
        <dbReference type="Proteomes" id="UP000268329"/>
    </source>
</evidence>
<organism evidence="4 5">
    <name type="scientific">Streptomyces dangxiongensis</name>
    <dbReference type="NCBI Taxonomy" id="1442032"/>
    <lineage>
        <taxon>Bacteria</taxon>
        <taxon>Bacillati</taxon>
        <taxon>Actinomycetota</taxon>
        <taxon>Actinomycetes</taxon>
        <taxon>Kitasatosporales</taxon>
        <taxon>Streptomycetaceae</taxon>
        <taxon>Streptomyces</taxon>
    </lineage>
</organism>
<feature type="region of interest" description="Disordered" evidence="3">
    <location>
        <begin position="132"/>
        <end position="164"/>
    </location>
</feature>
<dbReference type="Pfam" id="PF06236">
    <property type="entry name" value="MelC1"/>
    <property type="match status" value="1"/>
</dbReference>
<dbReference type="AlphaFoldDB" id="A0A3G2JLU9"/>
<dbReference type="OrthoDB" id="3405860at2"/>
<dbReference type="KEGG" id="sdd:D9753_23125"/>
<keyword evidence="1" id="KW-0732">Signal</keyword>